<dbReference type="Proteomes" id="UP000604046">
    <property type="component" value="Unassembled WGS sequence"/>
</dbReference>
<gene>
    <name evidence="1" type="ORF">SNAT2548_LOCUS6443</name>
</gene>
<evidence type="ECO:0000313" key="2">
    <source>
        <dbReference type="Proteomes" id="UP000604046"/>
    </source>
</evidence>
<keyword evidence="2" id="KW-1185">Reference proteome</keyword>
<sequence length="485" mass="55066">MVEVTYDVPWFRHSCVDWAPVCKMPVKRSQLSPYTQSLIQEGQVVSETPKLVPYLGKHVREGVDIRYLKFIAEHLHVRIFDFSSCVVFRCRAFMRSFVRQTVETRREYKKSGRKLQAEVQKLTGNVQYGKMVQNQESFRTTRVYTDGMKFQKAASGPAMLDIHPQIVEEHAFLAFVDVQKAGNAKVLRSFLQGGWKVLEESRLLMMKAHYGIRRVFDGDLLKSIDPADDSSDMKPEQSRVRWLGGDTDSSVLQIFSDQDPKIALAKANLRGAAPFFDVAGDAKGDALKEHLAPLCEESRELALRRAGELGNFSDELAPHYGVEWVGLAPKMYSLSKTEGESKERAKGVPKSERKKLDHDLYKAILESGGEHKVEFCRLGCRHHVNEVVQIQKRGLTALNTKAWQLDSHRSRPLGHFKNNDVWAACWAALQRGERGFEGRSDVAAFHLMNHILGFVDGEVGFLHRERMSDGQFKGKLHNTSYLRSS</sequence>
<protein>
    <submittedName>
        <fullName evidence="1">Uncharacterized protein</fullName>
    </submittedName>
</protein>
<accession>A0A812JEY8</accession>
<name>A0A812JEY8_9DINO</name>
<comment type="caution">
    <text evidence="1">The sequence shown here is derived from an EMBL/GenBank/DDBJ whole genome shotgun (WGS) entry which is preliminary data.</text>
</comment>
<dbReference type="EMBL" id="CAJNDS010000428">
    <property type="protein sequence ID" value="CAE7205131.1"/>
    <property type="molecule type" value="Genomic_DNA"/>
</dbReference>
<evidence type="ECO:0000313" key="1">
    <source>
        <dbReference type="EMBL" id="CAE7205131.1"/>
    </source>
</evidence>
<dbReference type="InterPro" id="IPR043502">
    <property type="entry name" value="DNA/RNA_pol_sf"/>
</dbReference>
<dbReference type="AlphaFoldDB" id="A0A812JEY8"/>
<dbReference type="OrthoDB" id="413774at2759"/>
<dbReference type="SUPFAM" id="SSF56672">
    <property type="entry name" value="DNA/RNA polymerases"/>
    <property type="match status" value="1"/>
</dbReference>
<organism evidence="1 2">
    <name type="scientific">Symbiodinium natans</name>
    <dbReference type="NCBI Taxonomy" id="878477"/>
    <lineage>
        <taxon>Eukaryota</taxon>
        <taxon>Sar</taxon>
        <taxon>Alveolata</taxon>
        <taxon>Dinophyceae</taxon>
        <taxon>Suessiales</taxon>
        <taxon>Symbiodiniaceae</taxon>
        <taxon>Symbiodinium</taxon>
    </lineage>
</organism>
<proteinExistence type="predicted"/>
<reference evidence="1" key="1">
    <citation type="submission" date="2021-02" db="EMBL/GenBank/DDBJ databases">
        <authorList>
            <person name="Dougan E. K."/>
            <person name="Rhodes N."/>
            <person name="Thang M."/>
            <person name="Chan C."/>
        </authorList>
    </citation>
    <scope>NUCLEOTIDE SEQUENCE</scope>
</reference>